<proteinExistence type="predicted"/>
<dbReference type="Proteomes" id="UP000266861">
    <property type="component" value="Unassembled WGS sequence"/>
</dbReference>
<organism evidence="1 2">
    <name type="scientific">Diversispora epigaea</name>
    <dbReference type="NCBI Taxonomy" id="1348612"/>
    <lineage>
        <taxon>Eukaryota</taxon>
        <taxon>Fungi</taxon>
        <taxon>Fungi incertae sedis</taxon>
        <taxon>Mucoromycota</taxon>
        <taxon>Glomeromycotina</taxon>
        <taxon>Glomeromycetes</taxon>
        <taxon>Diversisporales</taxon>
        <taxon>Diversisporaceae</taxon>
        <taxon>Diversispora</taxon>
    </lineage>
</organism>
<keyword evidence="2" id="KW-1185">Reference proteome</keyword>
<sequence length="224" mass="26245">MEETRSTNVYVKTRSVNVPRTPSPRPTNKADIIITPQKPILSEKSVQYLHNRIEIKTNDQHAILKTEVSIKIPDAIYDWISKVLSTDKKEFKNAIMAQLESDYEDHHHHFRQVCELILYDFYHMTRLCSFDRNINERTYTVERIVPLFKALQSEYPEYKFSWIEIEVKSIKEMLKVFPGFDLIMNKADGIGIKVSCNQAVVFLEVSGAPNKPDEKHKKVTRRNF</sequence>
<dbReference type="OrthoDB" id="2404656at2759"/>
<comment type="caution">
    <text evidence="1">The sequence shown here is derived from an EMBL/GenBank/DDBJ whole genome shotgun (WGS) entry which is preliminary data.</text>
</comment>
<accession>A0A397J7M6</accession>
<name>A0A397J7M6_9GLOM</name>
<evidence type="ECO:0000313" key="2">
    <source>
        <dbReference type="Proteomes" id="UP000266861"/>
    </source>
</evidence>
<dbReference type="AlphaFoldDB" id="A0A397J7M6"/>
<dbReference type="EMBL" id="PQFF01000088">
    <property type="protein sequence ID" value="RHZ83477.1"/>
    <property type="molecule type" value="Genomic_DNA"/>
</dbReference>
<protein>
    <submittedName>
        <fullName evidence="1">Uncharacterized protein</fullName>
    </submittedName>
</protein>
<evidence type="ECO:0000313" key="1">
    <source>
        <dbReference type="EMBL" id="RHZ83477.1"/>
    </source>
</evidence>
<reference evidence="1 2" key="1">
    <citation type="submission" date="2018-08" db="EMBL/GenBank/DDBJ databases">
        <title>Genome and evolution of the arbuscular mycorrhizal fungus Diversispora epigaea (formerly Glomus versiforme) and its bacterial endosymbionts.</title>
        <authorList>
            <person name="Sun X."/>
            <person name="Fei Z."/>
            <person name="Harrison M."/>
        </authorList>
    </citation>
    <scope>NUCLEOTIDE SEQUENCE [LARGE SCALE GENOMIC DNA]</scope>
    <source>
        <strain evidence="1 2">IT104</strain>
    </source>
</reference>
<gene>
    <name evidence="1" type="ORF">Glove_92g17</name>
</gene>